<organism evidence="1 2">
    <name type="scientific">Candidatus Nealsonbacteria bacterium CG_4_9_14_0_8_um_filter_35_12</name>
    <dbReference type="NCBI Taxonomy" id="1974692"/>
    <lineage>
        <taxon>Bacteria</taxon>
        <taxon>Candidatus Nealsoniibacteriota</taxon>
    </lineage>
</organism>
<evidence type="ECO:0000313" key="1">
    <source>
        <dbReference type="EMBL" id="PJB99632.1"/>
    </source>
</evidence>
<dbReference type="Proteomes" id="UP000228875">
    <property type="component" value="Unassembled WGS sequence"/>
</dbReference>
<comment type="caution">
    <text evidence="1">The sequence shown here is derived from an EMBL/GenBank/DDBJ whole genome shotgun (WGS) entry which is preliminary data.</text>
</comment>
<sequence>MKIIEKKFFIGIDLGWKEKKTTGLCILEKGGQKLIPEGNYCSKCPSSRAEPRTRAELGSGQSRTELCSGAGLTTGLPRSELRSTSGCKDIFGKDIFRIIAPYLKNTEAVAIDAPLTKGRGKGKMRLYEKFLSTEIFRKERVMPIPPALMEKFCDFARELRQKFEKRGFVLDMNLIEVFPTLVKKICGENLFFAVFGKNLKKPCQNENQESVLVCALLAYLHFNFKTRYLGYKDGFLFLPQMSFWKRDWRQKFYQAWMARSRLKYHHLITNIFVK</sequence>
<evidence type="ECO:0000313" key="2">
    <source>
        <dbReference type="Proteomes" id="UP000228875"/>
    </source>
</evidence>
<evidence type="ECO:0008006" key="3">
    <source>
        <dbReference type="Google" id="ProtNLM"/>
    </source>
</evidence>
<proteinExistence type="predicted"/>
<name>A0A2M8DNI8_9BACT</name>
<gene>
    <name evidence="1" type="ORF">CO077_00615</name>
</gene>
<dbReference type="EMBL" id="PFTB01000015">
    <property type="protein sequence ID" value="PJB99632.1"/>
    <property type="molecule type" value="Genomic_DNA"/>
</dbReference>
<protein>
    <recommendedName>
        <fullName evidence="3">DUF429 domain-containing protein</fullName>
    </recommendedName>
</protein>
<accession>A0A2M8DNI8</accession>
<reference evidence="2" key="1">
    <citation type="submission" date="2017-09" db="EMBL/GenBank/DDBJ databases">
        <title>Depth-based differentiation of microbial function through sediment-hosted aquifers and enrichment of novel symbionts in the deep terrestrial subsurface.</title>
        <authorList>
            <person name="Probst A.J."/>
            <person name="Ladd B."/>
            <person name="Jarett J.K."/>
            <person name="Geller-Mcgrath D.E."/>
            <person name="Sieber C.M.K."/>
            <person name="Emerson J.B."/>
            <person name="Anantharaman K."/>
            <person name="Thomas B.C."/>
            <person name="Malmstrom R."/>
            <person name="Stieglmeier M."/>
            <person name="Klingl A."/>
            <person name="Woyke T."/>
            <person name="Ryan C.M."/>
            <person name="Banfield J.F."/>
        </authorList>
    </citation>
    <scope>NUCLEOTIDE SEQUENCE [LARGE SCALE GENOMIC DNA]</scope>
</reference>
<dbReference type="AlphaFoldDB" id="A0A2M8DNI8"/>